<evidence type="ECO:0000313" key="2">
    <source>
        <dbReference type="Proteomes" id="UP001187192"/>
    </source>
</evidence>
<proteinExistence type="predicted"/>
<gene>
    <name evidence="1" type="ORF">TIFTF001_033665</name>
</gene>
<reference evidence="1" key="1">
    <citation type="submission" date="2023-07" db="EMBL/GenBank/DDBJ databases">
        <title>draft genome sequence of fig (Ficus carica).</title>
        <authorList>
            <person name="Takahashi T."/>
            <person name="Nishimura K."/>
        </authorList>
    </citation>
    <scope>NUCLEOTIDE SEQUENCE</scope>
</reference>
<dbReference type="EMBL" id="BTGU01000187">
    <property type="protein sequence ID" value="GMN64585.1"/>
    <property type="molecule type" value="Genomic_DNA"/>
</dbReference>
<name>A0AA88E161_FICCA</name>
<sequence>MAANLDTETTISELDGSDHMETLQLLSRGMVAAPIVTAASSYWKEATAIGERERREREIEGDGWRFVGKEGEERAKKIKQLKMFILS</sequence>
<dbReference type="AlphaFoldDB" id="A0AA88E161"/>
<accession>A0AA88E161</accession>
<comment type="caution">
    <text evidence="1">The sequence shown here is derived from an EMBL/GenBank/DDBJ whole genome shotgun (WGS) entry which is preliminary data.</text>
</comment>
<protein>
    <submittedName>
        <fullName evidence="1">Uncharacterized protein</fullName>
    </submittedName>
</protein>
<organism evidence="1 2">
    <name type="scientific">Ficus carica</name>
    <name type="common">Common fig</name>
    <dbReference type="NCBI Taxonomy" id="3494"/>
    <lineage>
        <taxon>Eukaryota</taxon>
        <taxon>Viridiplantae</taxon>
        <taxon>Streptophyta</taxon>
        <taxon>Embryophyta</taxon>
        <taxon>Tracheophyta</taxon>
        <taxon>Spermatophyta</taxon>
        <taxon>Magnoliopsida</taxon>
        <taxon>eudicotyledons</taxon>
        <taxon>Gunneridae</taxon>
        <taxon>Pentapetalae</taxon>
        <taxon>rosids</taxon>
        <taxon>fabids</taxon>
        <taxon>Rosales</taxon>
        <taxon>Moraceae</taxon>
        <taxon>Ficeae</taxon>
        <taxon>Ficus</taxon>
    </lineage>
</organism>
<keyword evidence="2" id="KW-1185">Reference proteome</keyword>
<dbReference type="Proteomes" id="UP001187192">
    <property type="component" value="Unassembled WGS sequence"/>
</dbReference>
<evidence type="ECO:0000313" key="1">
    <source>
        <dbReference type="EMBL" id="GMN64585.1"/>
    </source>
</evidence>